<dbReference type="Pfam" id="PF00005">
    <property type="entry name" value="ABC_tran"/>
    <property type="match status" value="1"/>
</dbReference>
<dbReference type="InterPro" id="IPR003439">
    <property type="entry name" value="ABC_transporter-like_ATP-bd"/>
</dbReference>
<dbReference type="InterPro" id="IPR013563">
    <property type="entry name" value="Oligopep_ABC_C"/>
</dbReference>
<organism evidence="7 8">
    <name type="scientific">Ancylobacter tetraedralis</name>
    <dbReference type="NCBI Taxonomy" id="217068"/>
    <lineage>
        <taxon>Bacteria</taxon>
        <taxon>Pseudomonadati</taxon>
        <taxon>Pseudomonadota</taxon>
        <taxon>Alphaproteobacteria</taxon>
        <taxon>Hyphomicrobiales</taxon>
        <taxon>Xanthobacteraceae</taxon>
        <taxon>Ancylobacter</taxon>
    </lineage>
</organism>
<keyword evidence="3" id="KW-0813">Transport</keyword>
<evidence type="ECO:0000256" key="4">
    <source>
        <dbReference type="ARBA" id="ARBA00022741"/>
    </source>
</evidence>
<comment type="caution">
    <text evidence="7">The sequence shown here is derived from an EMBL/GenBank/DDBJ whole genome shotgun (WGS) entry which is preliminary data.</text>
</comment>
<evidence type="ECO:0000313" key="7">
    <source>
        <dbReference type="EMBL" id="MBB3772173.1"/>
    </source>
</evidence>
<reference evidence="7 8" key="1">
    <citation type="submission" date="2020-08" db="EMBL/GenBank/DDBJ databases">
        <title>Genomic Encyclopedia of Type Strains, Phase IV (KMG-IV): sequencing the most valuable type-strain genomes for metagenomic binning, comparative biology and taxonomic classification.</title>
        <authorList>
            <person name="Goeker M."/>
        </authorList>
    </citation>
    <scope>NUCLEOTIDE SEQUENCE [LARGE SCALE GENOMIC DNA]</scope>
    <source>
        <strain evidence="7 8">DSM 5895</strain>
    </source>
</reference>
<dbReference type="GO" id="GO:0005524">
    <property type="term" value="F:ATP binding"/>
    <property type="evidence" value="ECO:0007669"/>
    <property type="project" value="UniProtKB-KW"/>
</dbReference>
<dbReference type="Gene3D" id="3.40.50.300">
    <property type="entry name" value="P-loop containing nucleotide triphosphate hydrolases"/>
    <property type="match status" value="1"/>
</dbReference>
<keyword evidence="5 7" id="KW-0067">ATP-binding</keyword>
<proteinExistence type="inferred from homology"/>
<dbReference type="EMBL" id="JACICD010000005">
    <property type="protein sequence ID" value="MBB3772173.1"/>
    <property type="molecule type" value="Genomic_DNA"/>
</dbReference>
<accession>A0A839ZBM8</accession>
<dbReference type="Pfam" id="PF08352">
    <property type="entry name" value="oligo_HPY"/>
    <property type="match status" value="1"/>
</dbReference>
<dbReference type="GO" id="GO:0015833">
    <property type="term" value="P:peptide transport"/>
    <property type="evidence" value="ECO:0007669"/>
    <property type="project" value="InterPro"/>
</dbReference>
<evidence type="ECO:0000256" key="2">
    <source>
        <dbReference type="ARBA" id="ARBA00005417"/>
    </source>
</evidence>
<dbReference type="SUPFAM" id="SSF52540">
    <property type="entry name" value="P-loop containing nucleoside triphosphate hydrolases"/>
    <property type="match status" value="1"/>
</dbReference>
<dbReference type="GO" id="GO:0005886">
    <property type="term" value="C:plasma membrane"/>
    <property type="evidence" value="ECO:0007669"/>
    <property type="project" value="UniProtKB-SubCell"/>
</dbReference>
<dbReference type="PANTHER" id="PTHR43776:SF7">
    <property type="entry name" value="D,D-DIPEPTIDE TRANSPORT ATP-BINDING PROTEIN DDPF-RELATED"/>
    <property type="match status" value="1"/>
</dbReference>
<dbReference type="CDD" id="cd03257">
    <property type="entry name" value="ABC_NikE_OppD_transporters"/>
    <property type="match status" value="1"/>
</dbReference>
<dbReference type="PROSITE" id="PS00211">
    <property type="entry name" value="ABC_TRANSPORTER_1"/>
    <property type="match status" value="1"/>
</dbReference>
<evidence type="ECO:0000313" key="8">
    <source>
        <dbReference type="Proteomes" id="UP000533469"/>
    </source>
</evidence>
<name>A0A839ZBM8_9HYPH</name>
<dbReference type="AlphaFoldDB" id="A0A839ZBM8"/>
<evidence type="ECO:0000256" key="5">
    <source>
        <dbReference type="ARBA" id="ARBA00022840"/>
    </source>
</evidence>
<dbReference type="Proteomes" id="UP000533469">
    <property type="component" value="Unassembled WGS sequence"/>
</dbReference>
<dbReference type="PROSITE" id="PS50893">
    <property type="entry name" value="ABC_TRANSPORTER_2"/>
    <property type="match status" value="1"/>
</dbReference>
<dbReference type="InterPro" id="IPR027417">
    <property type="entry name" value="P-loop_NTPase"/>
</dbReference>
<keyword evidence="8" id="KW-1185">Reference proteome</keyword>
<evidence type="ECO:0000256" key="1">
    <source>
        <dbReference type="ARBA" id="ARBA00004417"/>
    </source>
</evidence>
<comment type="similarity">
    <text evidence="2">Belongs to the ABC transporter superfamily.</text>
</comment>
<evidence type="ECO:0000256" key="3">
    <source>
        <dbReference type="ARBA" id="ARBA00022448"/>
    </source>
</evidence>
<dbReference type="SMART" id="SM00382">
    <property type="entry name" value="AAA"/>
    <property type="match status" value="1"/>
</dbReference>
<dbReference type="GO" id="GO:0055085">
    <property type="term" value="P:transmembrane transport"/>
    <property type="evidence" value="ECO:0007669"/>
    <property type="project" value="UniProtKB-ARBA"/>
</dbReference>
<dbReference type="NCBIfam" id="TIGR01727">
    <property type="entry name" value="oligo_HPY"/>
    <property type="match status" value="1"/>
</dbReference>
<dbReference type="InterPro" id="IPR050319">
    <property type="entry name" value="ABC_transp_ATP-bind"/>
</dbReference>
<keyword evidence="4" id="KW-0547">Nucleotide-binding</keyword>
<sequence length="337" mass="36281">MREQPPLIEADRLSVDVPGRGLPFLRRAPLSILAEVSLTVRPGEIVCLIGESGSGKTTFGRALLGLVRPSSGRIEVDGVPLPDFSARSFRALRRQAALLFQDPVSSFNPRQRIGAMMAEPRAIAGVGSTRLADIVALAGQVGLSERFLARFPHALSGGQARRAAVARALSVTPRLIVADEPTAGLDVSVQGGVLNLFLDIREQHDTAFLLITHNLSVVRHIADRIVILYLGRVVESGRADDVLRAPRHPYTRALLDSEPVPDPTRRRAEPPVIGEVPSIARRPAGCEFHTRCPRAQPRCRSEAPVLADEAGGRQVACHFPLPGAVSIPAPGRRMAKS</sequence>
<dbReference type="PANTHER" id="PTHR43776">
    <property type="entry name" value="TRANSPORT ATP-BINDING PROTEIN"/>
    <property type="match status" value="1"/>
</dbReference>
<protein>
    <submittedName>
        <fullName evidence="7">Peptide/nickel transport system ATP-binding protein</fullName>
    </submittedName>
</protein>
<comment type="subcellular location">
    <subcellularLocation>
        <location evidence="1">Cell inner membrane</location>
        <topology evidence="1">Peripheral membrane protein</topology>
    </subcellularLocation>
</comment>
<dbReference type="InterPro" id="IPR003593">
    <property type="entry name" value="AAA+_ATPase"/>
</dbReference>
<evidence type="ECO:0000259" key="6">
    <source>
        <dbReference type="PROSITE" id="PS50893"/>
    </source>
</evidence>
<gene>
    <name evidence="7" type="ORF">FHS55_002785</name>
</gene>
<dbReference type="InterPro" id="IPR017871">
    <property type="entry name" value="ABC_transporter-like_CS"/>
</dbReference>
<dbReference type="RefSeq" id="WP_183190355.1">
    <property type="nucleotide sequence ID" value="NZ_JACICD010000005.1"/>
</dbReference>
<feature type="domain" description="ABC transporter" evidence="6">
    <location>
        <begin position="17"/>
        <end position="255"/>
    </location>
</feature>
<dbReference type="GO" id="GO:0016887">
    <property type="term" value="F:ATP hydrolysis activity"/>
    <property type="evidence" value="ECO:0007669"/>
    <property type="project" value="InterPro"/>
</dbReference>